<comment type="caution">
    <text evidence="2">The sequence shown here is derived from an EMBL/GenBank/DDBJ whole genome shotgun (WGS) entry which is preliminary data.</text>
</comment>
<dbReference type="EMBL" id="JAEPRC010000122">
    <property type="protein sequence ID" value="KAG2207798.1"/>
    <property type="molecule type" value="Genomic_DNA"/>
</dbReference>
<gene>
    <name evidence="2" type="ORF">INT46_011197</name>
</gene>
<reference evidence="2" key="1">
    <citation type="submission" date="2020-12" db="EMBL/GenBank/DDBJ databases">
        <title>Metabolic potential, ecology and presence of endohyphal bacteria is reflected in genomic diversity of Mucoromycotina.</title>
        <authorList>
            <person name="Muszewska A."/>
            <person name="Okrasinska A."/>
            <person name="Steczkiewicz K."/>
            <person name="Drgas O."/>
            <person name="Orlowska M."/>
            <person name="Perlinska-Lenart U."/>
            <person name="Aleksandrzak-Piekarczyk T."/>
            <person name="Szatraj K."/>
            <person name="Zielenkiewicz U."/>
            <person name="Pilsyk S."/>
            <person name="Malc E."/>
            <person name="Mieczkowski P."/>
            <person name="Kruszewska J.S."/>
            <person name="Biernat P."/>
            <person name="Pawlowska J."/>
        </authorList>
    </citation>
    <scope>NUCLEOTIDE SEQUENCE</scope>
    <source>
        <strain evidence="2">CBS 226.32</strain>
    </source>
</reference>
<proteinExistence type="predicted"/>
<organism evidence="2 3">
    <name type="scientific">Mucor plumbeus</name>
    <dbReference type="NCBI Taxonomy" id="97098"/>
    <lineage>
        <taxon>Eukaryota</taxon>
        <taxon>Fungi</taxon>
        <taxon>Fungi incertae sedis</taxon>
        <taxon>Mucoromycota</taxon>
        <taxon>Mucoromycotina</taxon>
        <taxon>Mucoromycetes</taxon>
        <taxon>Mucorales</taxon>
        <taxon>Mucorineae</taxon>
        <taxon>Mucoraceae</taxon>
        <taxon>Mucor</taxon>
    </lineage>
</organism>
<accession>A0A8H7RBS6</accession>
<evidence type="ECO:0000313" key="3">
    <source>
        <dbReference type="Proteomes" id="UP000650833"/>
    </source>
</evidence>
<dbReference type="AlphaFoldDB" id="A0A8H7RBS6"/>
<feature type="region of interest" description="Disordered" evidence="1">
    <location>
        <begin position="51"/>
        <end position="75"/>
    </location>
</feature>
<evidence type="ECO:0000313" key="2">
    <source>
        <dbReference type="EMBL" id="KAG2207798.1"/>
    </source>
</evidence>
<keyword evidence="3" id="KW-1185">Reference proteome</keyword>
<sequence length="75" mass="7940">MKTANGAFVCLNKGCSNRFVVVSRYKLSVLAIKLAERLGSGGKLQAISNATSSASSKPLTASGMDRQYQEIRTGT</sequence>
<protein>
    <submittedName>
        <fullName evidence="2">Uncharacterized protein</fullName>
    </submittedName>
</protein>
<dbReference type="Proteomes" id="UP000650833">
    <property type="component" value="Unassembled WGS sequence"/>
</dbReference>
<evidence type="ECO:0000256" key="1">
    <source>
        <dbReference type="SAM" id="MobiDB-lite"/>
    </source>
</evidence>
<name>A0A8H7RBS6_9FUNG</name>